<name>L8WD26_THACA</name>
<feature type="region of interest" description="Disordered" evidence="1">
    <location>
        <begin position="174"/>
        <end position="194"/>
    </location>
</feature>
<dbReference type="EMBL" id="AFRT01004360">
    <property type="protein sequence ID" value="ELU36086.1"/>
    <property type="molecule type" value="Genomic_DNA"/>
</dbReference>
<accession>L8WD26</accession>
<keyword evidence="3" id="KW-1185">Reference proteome</keyword>
<organism evidence="2 3">
    <name type="scientific">Thanatephorus cucumeris (strain AG1-IA)</name>
    <name type="common">Rice sheath blight fungus</name>
    <name type="synonym">Rhizoctonia solani</name>
    <dbReference type="NCBI Taxonomy" id="983506"/>
    <lineage>
        <taxon>Eukaryota</taxon>
        <taxon>Fungi</taxon>
        <taxon>Dikarya</taxon>
        <taxon>Basidiomycota</taxon>
        <taxon>Agaricomycotina</taxon>
        <taxon>Agaricomycetes</taxon>
        <taxon>Cantharellales</taxon>
        <taxon>Ceratobasidiaceae</taxon>
        <taxon>Rhizoctonia</taxon>
        <taxon>Rhizoctonia solani AG-1</taxon>
    </lineage>
</organism>
<evidence type="ECO:0000313" key="3">
    <source>
        <dbReference type="Proteomes" id="UP000011668"/>
    </source>
</evidence>
<evidence type="ECO:0000313" key="2">
    <source>
        <dbReference type="EMBL" id="ELU36086.1"/>
    </source>
</evidence>
<proteinExistence type="predicted"/>
<feature type="compositionally biased region" description="Polar residues" evidence="1">
    <location>
        <begin position="176"/>
        <end position="194"/>
    </location>
</feature>
<comment type="caution">
    <text evidence="2">The sequence shown here is derived from an EMBL/GenBank/DDBJ whole genome shotgun (WGS) entry which is preliminary data.</text>
</comment>
<dbReference type="HOGENOM" id="CLU_1403295_0_0_1"/>
<gene>
    <name evidence="2" type="ORF">AG1IA_09884</name>
</gene>
<sequence length="194" mass="20129">MSLPSHNEAPSQPGKSIGAFCHGNIGISSHVGAGSTRTTVLIPLRCFAAASTLSLPSKAAMQNPRVLSLRIDTNVRPSLHLPSGSLQDTPWRTPVTPGSPALFSPTNTSASTQTPVTPASRAPWFPIGGNAGSPGSCDIDILKYPNVVHAGEPRDHGAFASIERLGGSLRGLLMSKPSQSKDSQLSKTTVTGRS</sequence>
<protein>
    <submittedName>
        <fullName evidence="2">Uncharacterized protein</fullName>
    </submittedName>
</protein>
<reference evidence="2 3" key="1">
    <citation type="journal article" date="2013" name="Nat. Commun.">
        <title>The evolution and pathogenic mechanisms of the rice sheath blight pathogen.</title>
        <authorList>
            <person name="Zheng A."/>
            <person name="Lin R."/>
            <person name="Xu L."/>
            <person name="Qin P."/>
            <person name="Tang C."/>
            <person name="Ai P."/>
            <person name="Zhang D."/>
            <person name="Liu Y."/>
            <person name="Sun Z."/>
            <person name="Feng H."/>
            <person name="Wang Y."/>
            <person name="Chen Y."/>
            <person name="Liang X."/>
            <person name="Fu R."/>
            <person name="Li Q."/>
            <person name="Zhang J."/>
            <person name="Yu X."/>
            <person name="Xie Z."/>
            <person name="Ding L."/>
            <person name="Guan P."/>
            <person name="Tang J."/>
            <person name="Liang Y."/>
            <person name="Wang S."/>
            <person name="Deng Q."/>
            <person name="Li S."/>
            <person name="Zhu J."/>
            <person name="Wang L."/>
            <person name="Liu H."/>
            <person name="Li P."/>
        </authorList>
    </citation>
    <scope>NUCLEOTIDE SEQUENCE [LARGE SCALE GENOMIC DNA]</scope>
    <source>
        <strain evidence="3">AG-1 IA</strain>
    </source>
</reference>
<dbReference type="Proteomes" id="UP000011668">
    <property type="component" value="Unassembled WGS sequence"/>
</dbReference>
<feature type="compositionally biased region" description="Polar residues" evidence="1">
    <location>
        <begin position="104"/>
        <end position="117"/>
    </location>
</feature>
<feature type="region of interest" description="Disordered" evidence="1">
    <location>
        <begin position="80"/>
        <end position="125"/>
    </location>
</feature>
<evidence type="ECO:0000256" key="1">
    <source>
        <dbReference type="SAM" id="MobiDB-lite"/>
    </source>
</evidence>
<dbReference type="AlphaFoldDB" id="L8WD26"/>